<gene>
    <name evidence="2" type="ORF">I551_3625</name>
</gene>
<proteinExistence type="predicted"/>
<protein>
    <submittedName>
        <fullName evidence="2">Uncharacterized protein</fullName>
    </submittedName>
</protein>
<accession>A0ABN0QYP0</accession>
<comment type="caution">
    <text evidence="2">The sequence shown here is derived from an EMBL/GenBank/DDBJ whole genome shotgun (WGS) entry which is preliminary data.</text>
</comment>
<reference evidence="2 3" key="1">
    <citation type="submission" date="2014-01" db="EMBL/GenBank/DDBJ databases">
        <authorList>
            <person name="Dobos K."/>
            <person name="Lenaerts A."/>
            <person name="Ordway D."/>
            <person name="DeGroote M.A."/>
            <person name="Parker T."/>
            <person name="Sizemore C."/>
            <person name="Tallon L.J."/>
            <person name="Sadzewicz L.K."/>
            <person name="Sengamalay N."/>
            <person name="Fraser C.M."/>
            <person name="Hine E."/>
            <person name="Shefchek K.A."/>
            <person name="Das S.P."/>
            <person name="Tettelin H."/>
        </authorList>
    </citation>
    <scope>NUCLEOTIDE SEQUENCE [LARGE SCALE GENOMIC DNA]</scope>
    <source>
        <strain evidence="2 3">Harvey</strain>
    </source>
</reference>
<keyword evidence="3" id="KW-1185">Reference proteome</keyword>
<feature type="region of interest" description="Disordered" evidence="1">
    <location>
        <begin position="1"/>
        <end position="22"/>
    </location>
</feature>
<evidence type="ECO:0000313" key="2">
    <source>
        <dbReference type="EMBL" id="EUA89932.1"/>
    </source>
</evidence>
<name>A0ABN0QYP0_MYCUL</name>
<evidence type="ECO:0000313" key="3">
    <source>
        <dbReference type="Proteomes" id="UP000020681"/>
    </source>
</evidence>
<organism evidence="2 3">
    <name type="scientific">Mycobacterium ulcerans str. Harvey</name>
    <dbReference type="NCBI Taxonomy" id="1299332"/>
    <lineage>
        <taxon>Bacteria</taxon>
        <taxon>Bacillati</taxon>
        <taxon>Actinomycetota</taxon>
        <taxon>Actinomycetes</taxon>
        <taxon>Mycobacteriales</taxon>
        <taxon>Mycobacteriaceae</taxon>
        <taxon>Mycobacterium</taxon>
        <taxon>Mycobacterium ulcerans group</taxon>
    </lineage>
</organism>
<dbReference type="Proteomes" id="UP000020681">
    <property type="component" value="Unassembled WGS sequence"/>
</dbReference>
<feature type="compositionally biased region" description="Low complexity" evidence="1">
    <location>
        <begin position="8"/>
        <end position="20"/>
    </location>
</feature>
<evidence type="ECO:0000256" key="1">
    <source>
        <dbReference type="SAM" id="MobiDB-lite"/>
    </source>
</evidence>
<sequence length="54" mass="6034">MSAATGGMVVNTTPNTPMTTAPFIHRLPGMRYLDTPARRHREMLSKCCKDGWKV</sequence>
<dbReference type="EMBL" id="JAOL01000114">
    <property type="protein sequence ID" value="EUA89932.1"/>
    <property type="molecule type" value="Genomic_DNA"/>
</dbReference>